<sequence length="118" mass="13463">MSSAEFLVREAKRRAEVFGNLKQYLEKLATVVAKLDPDAEVYLFGSVAENRHLLSSDIDILVVTEKKPGEVLAELWREGIRDPFEIHVVTDDVLEVYRKRTTLVKINKPTQKNKPGQI</sequence>
<evidence type="ECO:0000313" key="4">
    <source>
        <dbReference type="Proteomes" id="UP000008120"/>
    </source>
</evidence>
<evidence type="ECO:0000259" key="1">
    <source>
        <dbReference type="Pfam" id="PF01909"/>
    </source>
</evidence>
<evidence type="ECO:0000313" key="2">
    <source>
        <dbReference type="EMBL" id="BAJ48026.1"/>
    </source>
</evidence>
<dbReference type="KEGG" id="csu:CSUB_C0973"/>
<dbReference type="AlphaFoldDB" id="E6N6V7"/>
<dbReference type="EMBL" id="AP011852">
    <property type="protein sequence ID" value="BAJ48026.1"/>
    <property type="molecule type" value="Genomic_DNA"/>
</dbReference>
<dbReference type="CDD" id="cd05403">
    <property type="entry name" value="NT_KNTase_like"/>
    <property type="match status" value="1"/>
</dbReference>
<gene>
    <name evidence="3" type="ORF">CSUB_C0973</name>
    <name evidence="2" type="ORF">HGMM_F28E01C27</name>
</gene>
<reference evidence="2 4" key="1">
    <citation type="journal article" date="2005" name="Environ. Microbiol.">
        <title>Genetic and functional properties of uncultivated thermophilic crenarchaeotes from a subsurface gold mine as revealed by analysis of genome fragments.</title>
        <authorList>
            <person name="Nunoura T."/>
            <person name="Hirayama H."/>
            <person name="Takami H."/>
            <person name="Oida H."/>
            <person name="Nishi S."/>
            <person name="Shimamura S."/>
            <person name="Suzuki Y."/>
            <person name="Inagaki F."/>
            <person name="Takai K."/>
            <person name="Nealson K.H."/>
            <person name="Horikoshi K."/>
        </authorList>
    </citation>
    <scope>NUCLEOTIDE SEQUENCE [LARGE SCALE GENOMIC DNA]</scope>
</reference>
<dbReference type="STRING" id="311458.CSUB_C0973"/>
<dbReference type="InterPro" id="IPR002934">
    <property type="entry name" value="Polymerase_NTP_transf_dom"/>
</dbReference>
<dbReference type="Proteomes" id="UP000008120">
    <property type="component" value="Chromosome"/>
</dbReference>
<feature type="domain" description="Polymerase nucleotidyl transferase" evidence="1">
    <location>
        <begin position="25"/>
        <end position="89"/>
    </location>
</feature>
<organism evidence="2 4">
    <name type="scientific">Caldiarchaeum subterraneum</name>
    <dbReference type="NCBI Taxonomy" id="311458"/>
    <lineage>
        <taxon>Archaea</taxon>
        <taxon>Nitrososphaerota</taxon>
        <taxon>Candidatus Caldarchaeales</taxon>
        <taxon>Candidatus Caldarchaeaceae</taxon>
        <taxon>Candidatus Caldarchaeum</taxon>
    </lineage>
</organism>
<name>E6N6V7_CALS0</name>
<dbReference type="GO" id="GO:0016779">
    <property type="term" value="F:nucleotidyltransferase activity"/>
    <property type="evidence" value="ECO:0007669"/>
    <property type="project" value="InterPro"/>
</dbReference>
<proteinExistence type="predicted"/>
<reference evidence="2 4" key="2">
    <citation type="journal article" date="2011" name="Nucleic Acids Res.">
        <title>Insights into the evolution of Archaea and eukaryotic protein modifier systems revealed by the genome of a novel archaeal group.</title>
        <authorList>
            <person name="Nunoura T."/>
            <person name="Takaki Y."/>
            <person name="Kakuta J."/>
            <person name="Nishi S."/>
            <person name="Sugahara J."/>
            <person name="Kazama H."/>
            <person name="Chee G."/>
            <person name="Hattori M."/>
            <person name="Kanai A."/>
            <person name="Atomi H."/>
            <person name="Takai K."/>
            <person name="Takami H."/>
        </authorList>
    </citation>
    <scope>NUCLEOTIDE SEQUENCE [LARGE SCALE GENOMIC DNA]</scope>
</reference>
<dbReference type="SUPFAM" id="SSF81301">
    <property type="entry name" value="Nucleotidyltransferase"/>
    <property type="match status" value="1"/>
</dbReference>
<evidence type="ECO:0000313" key="3">
    <source>
        <dbReference type="EMBL" id="BAJ50826.1"/>
    </source>
</evidence>
<dbReference type="Gene3D" id="3.30.460.10">
    <property type="entry name" value="Beta Polymerase, domain 2"/>
    <property type="match status" value="1"/>
</dbReference>
<dbReference type="PANTHER" id="PTHR37030">
    <property type="entry name" value="NUCLEOTIDYLTRANSFERASE"/>
    <property type="match status" value="1"/>
</dbReference>
<dbReference type="PANTHER" id="PTHR37030:SF1">
    <property type="entry name" value="NUCLEOTIDYLTRANSFERASE"/>
    <property type="match status" value="1"/>
</dbReference>
<dbReference type="EMBL" id="BA000048">
    <property type="protein sequence ID" value="BAJ50826.1"/>
    <property type="molecule type" value="Genomic_DNA"/>
</dbReference>
<dbReference type="BioCyc" id="CCAL311458:G131R-981-MONOMER"/>
<dbReference type="InterPro" id="IPR043519">
    <property type="entry name" value="NT_sf"/>
</dbReference>
<dbReference type="Pfam" id="PF01909">
    <property type="entry name" value="NTP_transf_2"/>
    <property type="match status" value="1"/>
</dbReference>
<protein>
    <submittedName>
        <fullName evidence="2">DNA polymerase beta subunit</fullName>
    </submittedName>
</protein>
<accession>E6N6V7</accession>